<reference evidence="1 2" key="1">
    <citation type="submission" date="2018-02" db="EMBL/GenBank/DDBJ databases">
        <title>Draft genome sequences of four Legionella pneumophila clinical strains isolated in Ontario.</title>
        <authorList>
            <person name="Fortuna A."/>
            <person name="Ramnarine R."/>
            <person name="Li A."/>
            <person name="Frantz C."/>
            <person name="Mallo G."/>
        </authorList>
    </citation>
    <scope>NUCLEOTIDE SEQUENCE [LARGE SCALE GENOMIC DNA]</scope>
    <source>
        <strain evidence="1 2">LG61</strain>
    </source>
</reference>
<dbReference type="PANTHER" id="PTHR33990">
    <property type="entry name" value="PROTEIN YJDN-RELATED"/>
    <property type="match status" value="1"/>
</dbReference>
<gene>
    <name evidence="1" type="ORF">C3928_12555</name>
</gene>
<dbReference type="OrthoDB" id="9795306at2"/>
<dbReference type="Pfam" id="PF06983">
    <property type="entry name" value="3-dmu-9_3-mt"/>
    <property type="match status" value="1"/>
</dbReference>
<dbReference type="CDD" id="cd06588">
    <property type="entry name" value="PhnB_like"/>
    <property type="match status" value="1"/>
</dbReference>
<sequence>MKPLIPYLLFNATCREAMTFYQDCFGGELELMTYGDSPEGTCDKKADKNEIMHACLRKDSFILMASDWPGGEAIQGNNVHLNIDCSTKSEIETLFKKLSQDGTVVQPLADTFWGAHFGMLIDKYNIHWMLNYYLKQ</sequence>
<organism evidence="1 2">
    <name type="scientific">Legionella pneumophila</name>
    <dbReference type="NCBI Taxonomy" id="446"/>
    <lineage>
        <taxon>Bacteria</taxon>
        <taxon>Pseudomonadati</taxon>
        <taxon>Pseudomonadota</taxon>
        <taxon>Gammaproteobacteria</taxon>
        <taxon>Legionellales</taxon>
        <taxon>Legionellaceae</taxon>
        <taxon>Legionella</taxon>
    </lineage>
</organism>
<dbReference type="EMBL" id="PQWY01000016">
    <property type="protein sequence ID" value="PPK29877.1"/>
    <property type="molecule type" value="Genomic_DNA"/>
</dbReference>
<dbReference type="Proteomes" id="UP000239239">
    <property type="component" value="Unassembled WGS sequence"/>
</dbReference>
<dbReference type="SUPFAM" id="SSF54593">
    <property type="entry name" value="Glyoxalase/Bleomycin resistance protein/Dihydroxybiphenyl dioxygenase"/>
    <property type="match status" value="1"/>
</dbReference>
<comment type="caution">
    <text evidence="1">The sequence shown here is derived from an EMBL/GenBank/DDBJ whole genome shotgun (WGS) entry which is preliminary data.</text>
</comment>
<name>A0A2S6EXF3_LEGPN</name>
<dbReference type="PANTHER" id="PTHR33990:SF1">
    <property type="entry name" value="PROTEIN YJDN"/>
    <property type="match status" value="1"/>
</dbReference>
<dbReference type="AlphaFoldDB" id="A0A2S6EXF3"/>
<evidence type="ECO:0000313" key="2">
    <source>
        <dbReference type="Proteomes" id="UP000239239"/>
    </source>
</evidence>
<dbReference type="Gene3D" id="3.10.180.10">
    <property type="entry name" value="2,3-Dihydroxybiphenyl 1,2-Dioxygenase, domain 1"/>
    <property type="match status" value="1"/>
</dbReference>
<proteinExistence type="predicted"/>
<dbReference type="InterPro" id="IPR028973">
    <property type="entry name" value="PhnB-like"/>
</dbReference>
<dbReference type="RefSeq" id="WP_028378458.1">
    <property type="nucleotide sequence ID" value="NZ_CP017601.1"/>
</dbReference>
<protein>
    <submittedName>
        <fullName evidence="1">VOC family protein</fullName>
    </submittedName>
</protein>
<dbReference type="InterPro" id="IPR029068">
    <property type="entry name" value="Glyas_Bleomycin-R_OHBP_Dase"/>
</dbReference>
<accession>A0A2S6EXF3</accession>
<evidence type="ECO:0000313" key="1">
    <source>
        <dbReference type="EMBL" id="PPK29877.1"/>
    </source>
</evidence>